<keyword evidence="3" id="KW-1185">Reference proteome</keyword>
<sequence>MWNDLDAILSLTVGFIAAIALVVVVLSVIEDDLVADARREPVTDTPGTDAKELAVERVALDDQ</sequence>
<accession>A0A927N5T7</accession>
<feature type="transmembrane region" description="Helical" evidence="1">
    <location>
        <begin position="6"/>
        <end position="29"/>
    </location>
</feature>
<dbReference type="AlphaFoldDB" id="A0A927N5T7"/>
<gene>
    <name evidence="2" type="ORF">HEB94_010068</name>
</gene>
<proteinExistence type="predicted"/>
<evidence type="ECO:0000256" key="1">
    <source>
        <dbReference type="SAM" id="Phobius"/>
    </source>
</evidence>
<keyword evidence="1" id="KW-0472">Membrane</keyword>
<reference evidence="2" key="1">
    <citation type="submission" date="2020-10" db="EMBL/GenBank/DDBJ databases">
        <title>Sequencing the genomes of 1000 actinobacteria strains.</title>
        <authorList>
            <person name="Klenk H.-P."/>
        </authorList>
    </citation>
    <scope>NUCLEOTIDE SEQUENCE</scope>
    <source>
        <strain evidence="2">DSM 45354</strain>
    </source>
</reference>
<keyword evidence="1" id="KW-0812">Transmembrane</keyword>
<dbReference type="EMBL" id="JADBEM010000001">
    <property type="protein sequence ID" value="MBE1613220.1"/>
    <property type="molecule type" value="Genomic_DNA"/>
</dbReference>
<organism evidence="2 3">
    <name type="scientific">Actinopolymorpha pittospori</name>
    <dbReference type="NCBI Taxonomy" id="648752"/>
    <lineage>
        <taxon>Bacteria</taxon>
        <taxon>Bacillati</taxon>
        <taxon>Actinomycetota</taxon>
        <taxon>Actinomycetes</taxon>
        <taxon>Propionibacteriales</taxon>
        <taxon>Actinopolymorphaceae</taxon>
        <taxon>Actinopolymorpha</taxon>
    </lineage>
</organism>
<dbReference type="RefSeq" id="WP_192756129.1">
    <property type="nucleotide sequence ID" value="NZ_BAABJL010000160.1"/>
</dbReference>
<protein>
    <submittedName>
        <fullName evidence="2">Uncharacterized protein</fullName>
    </submittedName>
</protein>
<comment type="caution">
    <text evidence="2">The sequence shown here is derived from an EMBL/GenBank/DDBJ whole genome shotgun (WGS) entry which is preliminary data.</text>
</comment>
<keyword evidence="1" id="KW-1133">Transmembrane helix</keyword>
<evidence type="ECO:0000313" key="3">
    <source>
        <dbReference type="Proteomes" id="UP000638648"/>
    </source>
</evidence>
<evidence type="ECO:0000313" key="2">
    <source>
        <dbReference type="EMBL" id="MBE1613220.1"/>
    </source>
</evidence>
<dbReference type="Proteomes" id="UP000638648">
    <property type="component" value="Unassembled WGS sequence"/>
</dbReference>
<name>A0A927N5T7_9ACTN</name>